<gene>
    <name evidence="1" type="ORF">JF72_15040</name>
</gene>
<keyword evidence="2" id="KW-1185">Reference proteome</keyword>
<organism evidence="1 2">
    <name type="scientific">Lactobacillus apis</name>
    <dbReference type="NCBI Taxonomy" id="303541"/>
    <lineage>
        <taxon>Bacteria</taxon>
        <taxon>Bacillati</taxon>
        <taxon>Bacillota</taxon>
        <taxon>Bacilli</taxon>
        <taxon>Lactobacillales</taxon>
        <taxon>Lactobacillaceae</taxon>
        <taxon>Lactobacillus</taxon>
    </lineage>
</organism>
<dbReference type="HOGENOM" id="CLU_2260098_0_0_9"/>
<proteinExistence type="predicted"/>
<dbReference type="Proteomes" id="UP000033682">
    <property type="component" value="Unassembled WGS sequence"/>
</dbReference>
<comment type="caution">
    <text evidence="1">The sequence shown here is derived from an EMBL/GenBank/DDBJ whole genome shotgun (WGS) entry which is preliminary data.</text>
</comment>
<reference evidence="1 2" key="1">
    <citation type="submission" date="2015-01" db="EMBL/GenBank/DDBJ databases">
        <title>Comparative genomics of the lactic acid bacteria isolated from the honey bee gut.</title>
        <authorList>
            <person name="Ellegaard K.M."/>
            <person name="Tamarit D."/>
            <person name="Javelind E."/>
            <person name="Olofsson T."/>
            <person name="Andersson S.G."/>
            <person name="Vasquez A."/>
        </authorList>
    </citation>
    <scope>NUCLEOTIDE SEQUENCE [LARGE SCALE GENOMIC DNA]</scope>
    <source>
        <strain evidence="1 2">Hma11</strain>
        <plasmid evidence="1">pHma11p1</plasmid>
    </source>
</reference>
<geneLocation type="plasmid" evidence="1">
    <name>pHma11p1</name>
</geneLocation>
<keyword evidence="1" id="KW-0614">Plasmid</keyword>
<protein>
    <submittedName>
        <fullName evidence="1">Uncharacterized protein</fullName>
    </submittedName>
</protein>
<dbReference type="AlphaFoldDB" id="A0A0F4LQ29"/>
<evidence type="ECO:0000313" key="1">
    <source>
        <dbReference type="EMBL" id="KJY59671.1"/>
    </source>
</evidence>
<name>A0A0F4LQ29_9LACO</name>
<dbReference type="PATRIC" id="fig|303541.3.peg.77"/>
<accession>A0A0F4LQ29</accession>
<sequence length="103" mass="11727">MNDLQKAKAAIENRKMSFSEMSKVTGISVARLKSFSSNTKQLETAQLTSVNPLAQVFDEQLKFDEWLNKNIPNDYYGKQVKESIVNGKNVYYEITKDLGDDND</sequence>
<dbReference type="EMBL" id="JXLG01000016">
    <property type="protein sequence ID" value="KJY59671.1"/>
    <property type="molecule type" value="Genomic_DNA"/>
</dbReference>
<evidence type="ECO:0000313" key="2">
    <source>
        <dbReference type="Proteomes" id="UP000033682"/>
    </source>
</evidence>